<dbReference type="InterPro" id="IPR006127">
    <property type="entry name" value="ZnuA-like"/>
</dbReference>
<dbReference type="PANTHER" id="PTHR42953:SF3">
    <property type="entry name" value="HIGH-AFFINITY ZINC UPTAKE SYSTEM PROTEIN ZNUA"/>
    <property type="match status" value="1"/>
</dbReference>
<protein>
    <submittedName>
        <fullName evidence="4">Zinc abc transporter, periplasmic-binding protein znua</fullName>
    </submittedName>
</protein>
<evidence type="ECO:0000256" key="1">
    <source>
        <dbReference type="ARBA" id="ARBA00011028"/>
    </source>
</evidence>
<dbReference type="AlphaFoldDB" id="A0A0W8FJ77"/>
<gene>
    <name evidence="4" type="ORF">ASZ90_009298</name>
</gene>
<organism evidence="4">
    <name type="scientific">hydrocarbon metagenome</name>
    <dbReference type="NCBI Taxonomy" id="938273"/>
    <lineage>
        <taxon>unclassified sequences</taxon>
        <taxon>metagenomes</taxon>
        <taxon>ecological metagenomes</taxon>
    </lineage>
</organism>
<dbReference type="PROSITE" id="PS51257">
    <property type="entry name" value="PROKAR_LIPOPROTEIN"/>
    <property type="match status" value="1"/>
</dbReference>
<keyword evidence="3" id="KW-0732">Signal</keyword>
<dbReference type="PANTHER" id="PTHR42953">
    <property type="entry name" value="HIGH-AFFINITY ZINC UPTAKE SYSTEM PROTEIN ZNUA-RELATED"/>
    <property type="match status" value="1"/>
</dbReference>
<dbReference type="GO" id="GO:0046872">
    <property type="term" value="F:metal ion binding"/>
    <property type="evidence" value="ECO:0007669"/>
    <property type="project" value="InterPro"/>
</dbReference>
<dbReference type="InterPro" id="IPR050492">
    <property type="entry name" value="Bact_metal-bind_prot9"/>
</dbReference>
<dbReference type="Gene3D" id="3.40.50.1980">
    <property type="entry name" value="Nitrogenase molybdenum iron protein domain"/>
    <property type="match status" value="2"/>
</dbReference>
<evidence type="ECO:0000256" key="2">
    <source>
        <dbReference type="ARBA" id="ARBA00022448"/>
    </source>
</evidence>
<comment type="caution">
    <text evidence="4">The sequence shown here is derived from an EMBL/GenBank/DDBJ whole genome shotgun (WGS) entry which is preliminary data.</text>
</comment>
<accession>A0A0W8FJ77</accession>
<sequence length="296" mass="31936">MTMQRLEGGSPGAALLIMALLLAVSAGCVSEDGGSTAGTIPVVVTIPPQAEFVERVGGDRVEVMVMVPPGASPHTHEPTPGQLSQVSRAEMYAMIGSGIGFERVWMARIGELNPGMLVVDCSEGVALIEAGDGHAADPHIWLSPKNAAIMVENIYRGLALVDPDHAGYYRQNADRYLEELRELDAEIEQALGTMENRKILVYHPSWGYLARDYDLEQIPIEHDGKEPTPQGLEHLIRQAKEDNITVVFASPEFSTRSAEVVAAEIGGEVVMVSPLARDYLENMKSVADAFSRSASA</sequence>
<name>A0A0W8FJ77_9ZZZZ</name>
<comment type="similarity">
    <text evidence="1">Belongs to the bacterial solute-binding protein 9 family.</text>
</comment>
<dbReference type="EMBL" id="LNQE01001123">
    <property type="protein sequence ID" value="KUG20954.1"/>
    <property type="molecule type" value="Genomic_DNA"/>
</dbReference>
<evidence type="ECO:0000256" key="3">
    <source>
        <dbReference type="ARBA" id="ARBA00022729"/>
    </source>
</evidence>
<proteinExistence type="inferred from homology"/>
<dbReference type="SUPFAM" id="SSF53807">
    <property type="entry name" value="Helical backbone' metal receptor"/>
    <property type="match status" value="1"/>
</dbReference>
<keyword evidence="2" id="KW-0813">Transport</keyword>
<dbReference type="GO" id="GO:0030001">
    <property type="term" value="P:metal ion transport"/>
    <property type="evidence" value="ECO:0007669"/>
    <property type="project" value="InterPro"/>
</dbReference>
<dbReference type="Pfam" id="PF01297">
    <property type="entry name" value="ZnuA"/>
    <property type="match status" value="1"/>
</dbReference>
<reference evidence="4" key="1">
    <citation type="journal article" date="2015" name="Proc. Natl. Acad. Sci. U.S.A.">
        <title>Networks of energetic and metabolic interactions define dynamics in microbial communities.</title>
        <authorList>
            <person name="Embree M."/>
            <person name="Liu J.K."/>
            <person name="Al-Bassam M.M."/>
            <person name="Zengler K."/>
        </authorList>
    </citation>
    <scope>NUCLEOTIDE SEQUENCE</scope>
</reference>
<evidence type="ECO:0000313" key="4">
    <source>
        <dbReference type="EMBL" id="KUG20954.1"/>
    </source>
</evidence>